<dbReference type="PANTHER" id="PTHR45663">
    <property type="entry name" value="GEO12009P1"/>
    <property type="match status" value="1"/>
</dbReference>
<keyword evidence="4" id="KW-0676">Redox-active center</keyword>
<dbReference type="Pfam" id="PF14561">
    <property type="entry name" value="TPR_20"/>
    <property type="match status" value="1"/>
</dbReference>
<dbReference type="CDD" id="cd02947">
    <property type="entry name" value="TRX_family"/>
    <property type="match status" value="1"/>
</dbReference>
<sequence length="330" mass="36108">MTEPSAPALAEPPWIVSLTEEQLTAQLAAARVPVLLDFWASWCAPCRAILPLLEKLVLEFKGQILLFKVDAEQSPELLQRFAVKGLPAVLLLQNGIEVDRFQQTLTESQIRAFIQPWLRQPAQESALLSGCLQQAERAFAAADADQAAFSLNQACQIAFAAQGGVALMLADILNILLEGLGCLPRSERGALIQLAESWLAAADFSVLREPKLQQAQARLALQREQGQQSLDEIDALRQQLTQPEVQQSSAVLALAGALAAAGDYQAALDVLLDFLQSRCHGKPQASTSLAETADYQQVQARLIELIDILPDRVLANRYRRRLFELPGLSL</sequence>
<dbReference type="InterPro" id="IPR013766">
    <property type="entry name" value="Thioredoxin_domain"/>
</dbReference>
<dbReference type="EMBL" id="CP054475">
    <property type="protein sequence ID" value="UXD87384.1"/>
    <property type="molecule type" value="Genomic_DNA"/>
</dbReference>
<dbReference type="Pfam" id="PF00085">
    <property type="entry name" value="Thioredoxin"/>
    <property type="match status" value="1"/>
</dbReference>
<keyword evidence="2" id="KW-0249">Electron transport</keyword>
<dbReference type="InterPro" id="IPR017937">
    <property type="entry name" value="Thioredoxin_CS"/>
</dbReference>
<evidence type="ECO:0000259" key="5">
    <source>
        <dbReference type="PROSITE" id="PS51352"/>
    </source>
</evidence>
<dbReference type="PROSITE" id="PS00194">
    <property type="entry name" value="THIOREDOXIN_1"/>
    <property type="match status" value="1"/>
</dbReference>
<feature type="domain" description="Thioredoxin" evidence="5">
    <location>
        <begin position="1"/>
        <end position="119"/>
    </location>
</feature>
<dbReference type="PANTHER" id="PTHR45663:SF11">
    <property type="entry name" value="GEO12009P1"/>
    <property type="match status" value="1"/>
</dbReference>
<evidence type="ECO:0000256" key="1">
    <source>
        <dbReference type="ARBA" id="ARBA00022448"/>
    </source>
</evidence>
<dbReference type="InterPro" id="IPR036249">
    <property type="entry name" value="Thioredoxin-like_sf"/>
</dbReference>
<protein>
    <submittedName>
        <fullName evidence="6">Tetratricopeptide repeat protein</fullName>
    </submittedName>
</protein>
<dbReference type="Proteomes" id="UP001065322">
    <property type="component" value="Chromosome"/>
</dbReference>
<evidence type="ECO:0000256" key="2">
    <source>
        <dbReference type="ARBA" id="ARBA00022982"/>
    </source>
</evidence>
<dbReference type="Gene3D" id="1.25.40.10">
    <property type="entry name" value="Tetratricopeptide repeat domain"/>
    <property type="match status" value="1"/>
</dbReference>
<keyword evidence="3" id="KW-1015">Disulfide bond</keyword>
<dbReference type="Gene3D" id="3.40.30.10">
    <property type="entry name" value="Glutaredoxin"/>
    <property type="match status" value="1"/>
</dbReference>
<organism evidence="6 7">
    <name type="scientific">Thalassolituus hydrocarboniclasticus</name>
    <dbReference type="NCBI Taxonomy" id="2742796"/>
    <lineage>
        <taxon>Bacteria</taxon>
        <taxon>Pseudomonadati</taxon>
        <taxon>Pseudomonadota</taxon>
        <taxon>Gammaproteobacteria</taxon>
        <taxon>Oceanospirillales</taxon>
        <taxon>Oceanospirillaceae</taxon>
        <taxon>Thalassolituus</taxon>
    </lineage>
</organism>
<accession>A0ABY6ABP2</accession>
<evidence type="ECO:0000313" key="6">
    <source>
        <dbReference type="EMBL" id="UXD87384.1"/>
    </source>
</evidence>
<dbReference type="PROSITE" id="PS51352">
    <property type="entry name" value="THIOREDOXIN_2"/>
    <property type="match status" value="1"/>
</dbReference>
<keyword evidence="1" id="KW-0813">Transport</keyword>
<dbReference type="RefSeq" id="WP_260999302.1">
    <property type="nucleotide sequence ID" value="NZ_CP054475.1"/>
</dbReference>
<evidence type="ECO:0000256" key="4">
    <source>
        <dbReference type="ARBA" id="ARBA00023284"/>
    </source>
</evidence>
<name>A0ABY6ABP2_9GAMM</name>
<dbReference type="InterPro" id="IPR011990">
    <property type="entry name" value="TPR-like_helical_dom_sf"/>
</dbReference>
<evidence type="ECO:0000313" key="7">
    <source>
        <dbReference type="Proteomes" id="UP001065322"/>
    </source>
</evidence>
<evidence type="ECO:0000256" key="3">
    <source>
        <dbReference type="ARBA" id="ARBA00023157"/>
    </source>
</evidence>
<keyword evidence="7" id="KW-1185">Reference proteome</keyword>
<gene>
    <name evidence="6" type="ORF">HUF19_08040</name>
</gene>
<dbReference type="SUPFAM" id="SSF52833">
    <property type="entry name" value="Thioredoxin-like"/>
    <property type="match status" value="1"/>
</dbReference>
<proteinExistence type="predicted"/>
<reference evidence="7" key="1">
    <citation type="submission" date="2020-06" db="EMBL/GenBank/DDBJ databases">
        <title>Thalassolituus marinus alknpb1M-1, a hydrocarbon-degrading bacterium isolated from the deep-sea overlying water using an in-situ strategy from the South China Sea basin.</title>
        <authorList>
            <person name="Dong C."/>
            <person name="Chen Y."/>
            <person name="Shao Z."/>
        </authorList>
    </citation>
    <scope>NUCLEOTIDE SEQUENCE [LARGE SCALE GENOMIC DNA]</scope>
    <source>
        <strain evidence="7">alknpb1M-1</strain>
    </source>
</reference>